<sequence length="111" mass="12782">MHALLEKTFFAIAKRRQFLKNRLNPFFTGCGFWCCTTKTRSSDPSFPFRSERVLSLPWLQSASSRSSRTCRKTHQLLAASFRLLVFPQSKQKLSHFASSCEQVPPNPKLKT</sequence>
<proteinExistence type="predicted"/>
<comment type="caution">
    <text evidence="1">The sequence shown here is derived from an EMBL/GenBank/DDBJ whole genome shotgun (WGS) entry which is preliminary data.</text>
</comment>
<dbReference type="AlphaFoldDB" id="A0A445GV29"/>
<name>A0A445GV29_GLYSO</name>
<evidence type="ECO:0000313" key="2">
    <source>
        <dbReference type="Proteomes" id="UP000289340"/>
    </source>
</evidence>
<reference evidence="1 2" key="1">
    <citation type="submission" date="2018-09" db="EMBL/GenBank/DDBJ databases">
        <title>A high-quality reference genome of wild soybean provides a powerful tool to mine soybean genomes.</title>
        <authorList>
            <person name="Xie M."/>
            <person name="Chung C.Y.L."/>
            <person name="Li M.-W."/>
            <person name="Wong F.-L."/>
            <person name="Chan T.-F."/>
            <person name="Lam H.-M."/>
        </authorList>
    </citation>
    <scope>NUCLEOTIDE SEQUENCE [LARGE SCALE GENOMIC DNA]</scope>
    <source>
        <strain evidence="2">cv. W05</strain>
        <tissue evidence="1">Hypocotyl of etiolated seedlings</tissue>
    </source>
</reference>
<organism evidence="1 2">
    <name type="scientific">Glycine soja</name>
    <name type="common">Wild soybean</name>
    <dbReference type="NCBI Taxonomy" id="3848"/>
    <lineage>
        <taxon>Eukaryota</taxon>
        <taxon>Viridiplantae</taxon>
        <taxon>Streptophyta</taxon>
        <taxon>Embryophyta</taxon>
        <taxon>Tracheophyta</taxon>
        <taxon>Spermatophyta</taxon>
        <taxon>Magnoliopsida</taxon>
        <taxon>eudicotyledons</taxon>
        <taxon>Gunneridae</taxon>
        <taxon>Pentapetalae</taxon>
        <taxon>rosids</taxon>
        <taxon>fabids</taxon>
        <taxon>Fabales</taxon>
        <taxon>Fabaceae</taxon>
        <taxon>Papilionoideae</taxon>
        <taxon>50 kb inversion clade</taxon>
        <taxon>NPAAA clade</taxon>
        <taxon>indigoferoid/millettioid clade</taxon>
        <taxon>Phaseoleae</taxon>
        <taxon>Glycine</taxon>
        <taxon>Glycine subgen. Soja</taxon>
    </lineage>
</organism>
<keyword evidence="2" id="KW-1185">Reference proteome</keyword>
<gene>
    <name evidence="1" type="ORF">D0Y65_041254</name>
</gene>
<protein>
    <submittedName>
        <fullName evidence="1">Uncharacterized protein</fullName>
    </submittedName>
</protein>
<evidence type="ECO:0000313" key="1">
    <source>
        <dbReference type="EMBL" id="RZB65129.1"/>
    </source>
</evidence>
<accession>A0A445GV29</accession>
<dbReference type="EMBL" id="QZWG01000015">
    <property type="protein sequence ID" value="RZB65129.1"/>
    <property type="molecule type" value="Genomic_DNA"/>
</dbReference>
<dbReference type="Proteomes" id="UP000289340">
    <property type="component" value="Chromosome 15"/>
</dbReference>